<dbReference type="EMBL" id="CP019875">
    <property type="protein sequence ID" value="AQU86868.1"/>
    <property type="molecule type" value="Genomic_DNA"/>
</dbReference>
<reference evidence="3" key="1">
    <citation type="submission" date="2017-02" db="EMBL/GenBank/DDBJ databases">
        <title>zhang.</title>
        <authorList>
            <person name="Zhang H."/>
        </authorList>
    </citation>
    <scope>NUCLEOTIDE SEQUENCE [LARGE SCALE GENOMIC DNA]</scope>
    <source>
        <strain evidence="3">RZS01</strain>
    </source>
</reference>
<dbReference type="Proteomes" id="UP000189683">
    <property type="component" value="Chromosome"/>
</dbReference>
<dbReference type="InterPro" id="IPR052197">
    <property type="entry name" value="ComplexI_49kDa-like"/>
</dbReference>
<dbReference type="AlphaFoldDB" id="A0A9N7H2H9"/>
<dbReference type="PANTHER" id="PTHR43485:SF1">
    <property type="entry name" value="FORMATE HYDROGENLYASE SUBUNIT 5-RELATED"/>
    <property type="match status" value="1"/>
</dbReference>
<dbReference type="InterPro" id="IPR029014">
    <property type="entry name" value="NiFe-Hase_large"/>
</dbReference>
<evidence type="ECO:0000313" key="2">
    <source>
        <dbReference type="EMBL" id="PYD67885.1"/>
    </source>
</evidence>
<dbReference type="SUPFAM" id="SSF56762">
    <property type="entry name" value="HydB/Nqo4-like"/>
    <property type="match status" value="1"/>
</dbReference>
<dbReference type="KEGG" id="kna:B0W47_04620"/>
<evidence type="ECO:0000313" key="3">
    <source>
        <dbReference type="Proteomes" id="UP000189683"/>
    </source>
</evidence>
<dbReference type="Gene3D" id="1.10.645.10">
    <property type="entry name" value="Cytochrome-c3 Hydrogenase, chain B"/>
    <property type="match status" value="1"/>
</dbReference>
<accession>A0A9N7H2H9</accession>
<reference evidence="2 4" key="3">
    <citation type="submission" date="2017-06" db="EMBL/GenBank/DDBJ databases">
        <title>A draft genome sequence of Komagataeibacter nataicola LMG 1536.</title>
        <authorList>
            <person name="Skraban J."/>
            <person name="Cleenwerck I."/>
            <person name="Vandamme P."/>
            <person name="Trcek J."/>
        </authorList>
    </citation>
    <scope>NUCLEOTIDE SEQUENCE [LARGE SCALE GENOMIC DNA]</scope>
    <source>
        <strain evidence="2 4">LMG 1536</strain>
    </source>
</reference>
<dbReference type="Proteomes" id="UP000247512">
    <property type="component" value="Unassembled WGS sequence"/>
</dbReference>
<dbReference type="PANTHER" id="PTHR43485">
    <property type="entry name" value="HYDROGENASE-4 COMPONENT G"/>
    <property type="match status" value="1"/>
</dbReference>
<dbReference type="EMBL" id="NIRT01000001">
    <property type="protein sequence ID" value="PYD67885.1"/>
    <property type="molecule type" value="Genomic_DNA"/>
</dbReference>
<dbReference type="OrthoDB" id="9801496at2"/>
<reference evidence="1" key="2">
    <citation type="submission" date="2017-02" db="EMBL/GenBank/DDBJ databases">
        <authorList>
            <person name="Zhang H."/>
        </authorList>
    </citation>
    <scope>NUCLEOTIDE SEQUENCE</scope>
    <source>
        <strain evidence="1">RZS01</strain>
    </source>
</reference>
<dbReference type="RefSeq" id="WP_078524494.1">
    <property type="nucleotide sequence ID" value="NZ_CP019875.1"/>
</dbReference>
<organism evidence="1 3">
    <name type="scientific">Komagataeibacter nataicola</name>
    <dbReference type="NCBI Taxonomy" id="265960"/>
    <lineage>
        <taxon>Bacteria</taxon>
        <taxon>Pseudomonadati</taxon>
        <taxon>Pseudomonadota</taxon>
        <taxon>Alphaproteobacteria</taxon>
        <taxon>Acetobacterales</taxon>
        <taxon>Acetobacteraceae</taxon>
        <taxon>Komagataeibacter</taxon>
    </lineage>
</organism>
<gene>
    <name evidence="1" type="ORF">B0W47_04620</name>
    <name evidence="2" type="ORF">CDI09_00675</name>
</gene>
<sequence length="466" mass="48523">MSAKVAALIRQGAPTSCAGRFVLDADAWRAMIAGLHNADLPLLGLWADGVQVHALFRYGQTALVASVVTPPEGYPALSPVRIGAGAPERIIHDLWGIPAIGGRRDPWLDQGRWPVAPPLVAHPAPMPGLPEGREFIDGPAVMQAGGTVLGYGPAEGNFRAPFHLRLGLPGERIEAVQPCMGYAHRGLAARLRGLAPQQAARLVARIDATATVAHQLAFARALHNATGTAMPAQDVAAGVMLGAMERIATHLDVLAQASAMLGDGRSATLAATMLEQVRQTCRELCGRRLLFDVIPPAATFPVCVEGTQLAALAAGHASLHRLFWRPRGLAAQARGKGVLSATMAARWGIMGCNARAADKGPGDITDRLDARLSEIGDSLCALATPPEASVMEAEGGGGEGLGWAEGPAGPIWHWLRLEAGHVAAWWCGDPSLALAQALPVILSGAAYEDVDLIVVSLGLSATGADL</sequence>
<name>A0A9N7H2H9_9PROT</name>
<evidence type="ECO:0000313" key="1">
    <source>
        <dbReference type="EMBL" id="AQU86868.1"/>
    </source>
</evidence>
<protein>
    <submittedName>
        <fullName evidence="1">NADH-quinone oxidoreductase</fullName>
    </submittedName>
</protein>
<keyword evidence="4" id="KW-1185">Reference proteome</keyword>
<proteinExistence type="predicted"/>
<evidence type="ECO:0000313" key="4">
    <source>
        <dbReference type="Proteomes" id="UP000247512"/>
    </source>
</evidence>